<evidence type="ECO:0000313" key="2">
    <source>
        <dbReference type="Proteomes" id="UP000823775"/>
    </source>
</evidence>
<protein>
    <recommendedName>
        <fullName evidence="3">Rho-GAP domain-containing protein</fullName>
    </recommendedName>
</protein>
<reference evidence="1 2" key="1">
    <citation type="journal article" date="2021" name="BMC Genomics">
        <title>Datura genome reveals duplications of psychoactive alkaloid biosynthetic genes and high mutation rate following tissue culture.</title>
        <authorList>
            <person name="Rajewski A."/>
            <person name="Carter-House D."/>
            <person name="Stajich J."/>
            <person name="Litt A."/>
        </authorList>
    </citation>
    <scope>NUCLEOTIDE SEQUENCE [LARGE SCALE GENOMIC DNA]</scope>
    <source>
        <strain evidence="1">AR-01</strain>
    </source>
</reference>
<accession>A0ABS8RGP3</accession>
<comment type="caution">
    <text evidence="1">The sequence shown here is derived from an EMBL/GenBank/DDBJ whole genome shotgun (WGS) entry which is preliminary data.</text>
</comment>
<sequence>MNMLSCPVAVTNYLNSLVTTRDQEKMDNVSLACFMNKADQSNAKDLKRRKPNNLRPSKLSLGGSLYSKRNFNFWMSTLLLERLWNHIETPLKSPTGTSSIPRTLVASGDVVPSLEAQEFPQASENT</sequence>
<organism evidence="1 2">
    <name type="scientific">Datura stramonium</name>
    <name type="common">Jimsonweed</name>
    <name type="synonym">Common thornapple</name>
    <dbReference type="NCBI Taxonomy" id="4076"/>
    <lineage>
        <taxon>Eukaryota</taxon>
        <taxon>Viridiplantae</taxon>
        <taxon>Streptophyta</taxon>
        <taxon>Embryophyta</taxon>
        <taxon>Tracheophyta</taxon>
        <taxon>Spermatophyta</taxon>
        <taxon>Magnoliopsida</taxon>
        <taxon>eudicotyledons</taxon>
        <taxon>Gunneridae</taxon>
        <taxon>Pentapetalae</taxon>
        <taxon>asterids</taxon>
        <taxon>lamiids</taxon>
        <taxon>Solanales</taxon>
        <taxon>Solanaceae</taxon>
        <taxon>Solanoideae</taxon>
        <taxon>Datureae</taxon>
        <taxon>Datura</taxon>
    </lineage>
</organism>
<name>A0ABS8RGP3_DATST</name>
<keyword evidence="2" id="KW-1185">Reference proteome</keyword>
<dbReference type="Proteomes" id="UP000823775">
    <property type="component" value="Unassembled WGS sequence"/>
</dbReference>
<evidence type="ECO:0008006" key="3">
    <source>
        <dbReference type="Google" id="ProtNLM"/>
    </source>
</evidence>
<proteinExistence type="predicted"/>
<evidence type="ECO:0000313" key="1">
    <source>
        <dbReference type="EMBL" id="MCD7446043.1"/>
    </source>
</evidence>
<dbReference type="EMBL" id="JACEIK010000004">
    <property type="protein sequence ID" value="MCD7446043.1"/>
    <property type="molecule type" value="Genomic_DNA"/>
</dbReference>
<gene>
    <name evidence="1" type="ORF">HAX54_031526</name>
</gene>